<accession>A0ABP4ZAS3</accession>
<sequence length="264" mass="27034">MTTRIVVLAGRGRYEDPWHDHAATSHVVAELLGELGDVAVRSTWRDALGDLDDAGLLVVNSGSGRVDPAFDGDDAAWAGFHERLAGWARGGGAILALHQAANTFADAPGFEEILGGRWIPGVSMHPPIGDAVFDVVPGHPVTDGLGTGGTAAGGTVAGRTAAGGPGADAAASSIAAFDERYCHLVVAETSRVLLTTRGPGPGSGAPDGTHVHPVAWANEAHGGRTVYSGLGHDPRSFGSGSHRAFLRAAAGWLLGQEQEPGRLR</sequence>
<organism evidence="1 2">
    <name type="scientific">Myceligenerans crystallogenes</name>
    <dbReference type="NCBI Taxonomy" id="316335"/>
    <lineage>
        <taxon>Bacteria</taxon>
        <taxon>Bacillati</taxon>
        <taxon>Actinomycetota</taxon>
        <taxon>Actinomycetes</taxon>
        <taxon>Micrococcales</taxon>
        <taxon>Promicromonosporaceae</taxon>
        <taxon>Myceligenerans</taxon>
    </lineage>
</organism>
<dbReference type="SUPFAM" id="SSF52317">
    <property type="entry name" value="Class I glutamine amidotransferase-like"/>
    <property type="match status" value="1"/>
</dbReference>
<evidence type="ECO:0008006" key="3">
    <source>
        <dbReference type="Google" id="ProtNLM"/>
    </source>
</evidence>
<dbReference type="RefSeq" id="WP_344098775.1">
    <property type="nucleotide sequence ID" value="NZ_BAAANL010000001.1"/>
</dbReference>
<comment type="caution">
    <text evidence="1">The sequence shown here is derived from an EMBL/GenBank/DDBJ whole genome shotgun (WGS) entry which is preliminary data.</text>
</comment>
<dbReference type="EMBL" id="BAAANL010000001">
    <property type="protein sequence ID" value="GAA1849134.1"/>
    <property type="molecule type" value="Genomic_DNA"/>
</dbReference>
<dbReference type="Gene3D" id="3.40.50.880">
    <property type="match status" value="1"/>
</dbReference>
<evidence type="ECO:0000313" key="2">
    <source>
        <dbReference type="Proteomes" id="UP001501094"/>
    </source>
</evidence>
<dbReference type="Proteomes" id="UP001501094">
    <property type="component" value="Unassembled WGS sequence"/>
</dbReference>
<dbReference type="InterPro" id="IPR029062">
    <property type="entry name" value="Class_I_gatase-like"/>
</dbReference>
<name>A0ABP4ZAS3_9MICO</name>
<reference evidence="2" key="1">
    <citation type="journal article" date="2019" name="Int. J. Syst. Evol. Microbiol.">
        <title>The Global Catalogue of Microorganisms (GCM) 10K type strain sequencing project: providing services to taxonomists for standard genome sequencing and annotation.</title>
        <authorList>
            <consortium name="The Broad Institute Genomics Platform"/>
            <consortium name="The Broad Institute Genome Sequencing Center for Infectious Disease"/>
            <person name="Wu L."/>
            <person name="Ma J."/>
        </authorList>
    </citation>
    <scope>NUCLEOTIDE SEQUENCE [LARGE SCALE GENOMIC DNA]</scope>
    <source>
        <strain evidence="2">JCM 14326</strain>
    </source>
</reference>
<evidence type="ECO:0000313" key="1">
    <source>
        <dbReference type="EMBL" id="GAA1849134.1"/>
    </source>
</evidence>
<gene>
    <name evidence="1" type="ORF">GCM10009751_01700</name>
</gene>
<keyword evidence="2" id="KW-1185">Reference proteome</keyword>
<protein>
    <recommendedName>
        <fullName evidence="3">ThuA-like domain-containing protein</fullName>
    </recommendedName>
</protein>
<proteinExistence type="predicted"/>